<dbReference type="InterPro" id="IPR000182">
    <property type="entry name" value="GNAT_dom"/>
</dbReference>
<dbReference type="InterPro" id="IPR016181">
    <property type="entry name" value="Acyl_CoA_acyltransferase"/>
</dbReference>
<reference evidence="2 3" key="1">
    <citation type="submission" date="2019-10" db="EMBL/GenBank/DDBJ databases">
        <title>Dictyobacter vulcani sp. nov., within the class Ktedonobacteria, isolated from soil of volcanic Mt. Zao.</title>
        <authorList>
            <person name="Zheng Y."/>
            <person name="Wang C.M."/>
            <person name="Sakai Y."/>
            <person name="Abe K."/>
            <person name="Yokota A."/>
            <person name="Yabe S."/>
        </authorList>
    </citation>
    <scope>NUCLEOTIDE SEQUENCE [LARGE SCALE GENOMIC DNA]</scope>
    <source>
        <strain evidence="2 3">W12</strain>
    </source>
</reference>
<protein>
    <submittedName>
        <fullName evidence="2">N-acetyltransferase</fullName>
    </submittedName>
</protein>
<dbReference type="PANTHER" id="PTHR43792">
    <property type="entry name" value="GNAT FAMILY, PUTATIVE (AFU_ORTHOLOGUE AFUA_3G00765)-RELATED-RELATED"/>
    <property type="match status" value="1"/>
</dbReference>
<dbReference type="GO" id="GO:0016747">
    <property type="term" value="F:acyltransferase activity, transferring groups other than amino-acyl groups"/>
    <property type="evidence" value="ECO:0007669"/>
    <property type="project" value="InterPro"/>
</dbReference>
<dbReference type="Gene3D" id="3.40.630.30">
    <property type="match status" value="1"/>
</dbReference>
<feature type="domain" description="N-acetyltransferase" evidence="1">
    <location>
        <begin position="9"/>
        <end position="171"/>
    </location>
</feature>
<comment type="caution">
    <text evidence="2">The sequence shown here is derived from an EMBL/GenBank/DDBJ whole genome shotgun (WGS) entry which is preliminary data.</text>
</comment>
<keyword evidence="3" id="KW-1185">Reference proteome</keyword>
<gene>
    <name evidence="2" type="ORF">KDW_49720</name>
</gene>
<dbReference type="InterPro" id="IPR051531">
    <property type="entry name" value="N-acetyltransferase"/>
</dbReference>
<dbReference type="Pfam" id="PF13302">
    <property type="entry name" value="Acetyltransf_3"/>
    <property type="match status" value="1"/>
</dbReference>
<keyword evidence="2" id="KW-0808">Transferase</keyword>
<dbReference type="PANTHER" id="PTHR43792:SF1">
    <property type="entry name" value="N-ACETYLTRANSFERASE DOMAIN-CONTAINING PROTEIN"/>
    <property type="match status" value="1"/>
</dbReference>
<evidence type="ECO:0000313" key="3">
    <source>
        <dbReference type="Proteomes" id="UP000326912"/>
    </source>
</evidence>
<accession>A0A5J4KWA3</accession>
<dbReference type="Proteomes" id="UP000326912">
    <property type="component" value="Unassembled WGS sequence"/>
</dbReference>
<organism evidence="2 3">
    <name type="scientific">Dictyobacter vulcani</name>
    <dbReference type="NCBI Taxonomy" id="2607529"/>
    <lineage>
        <taxon>Bacteria</taxon>
        <taxon>Bacillati</taxon>
        <taxon>Chloroflexota</taxon>
        <taxon>Ktedonobacteria</taxon>
        <taxon>Ktedonobacterales</taxon>
        <taxon>Dictyobacteraceae</taxon>
        <taxon>Dictyobacter</taxon>
    </lineage>
</organism>
<dbReference type="AlphaFoldDB" id="A0A5J4KWA3"/>
<evidence type="ECO:0000259" key="1">
    <source>
        <dbReference type="PROSITE" id="PS51186"/>
    </source>
</evidence>
<dbReference type="PROSITE" id="PS51186">
    <property type="entry name" value="GNAT"/>
    <property type="match status" value="1"/>
</dbReference>
<proteinExistence type="predicted"/>
<dbReference type="SUPFAM" id="SSF55729">
    <property type="entry name" value="Acyl-CoA N-acyltransferases (Nat)"/>
    <property type="match status" value="1"/>
</dbReference>
<dbReference type="RefSeq" id="WP_151758532.1">
    <property type="nucleotide sequence ID" value="NZ_BKZW01000003.1"/>
</dbReference>
<evidence type="ECO:0000313" key="2">
    <source>
        <dbReference type="EMBL" id="GER90810.1"/>
    </source>
</evidence>
<dbReference type="EMBL" id="BKZW01000003">
    <property type="protein sequence ID" value="GER90810.1"/>
    <property type="molecule type" value="Genomic_DNA"/>
</dbReference>
<name>A0A5J4KWA3_9CHLR</name>
<sequence>MVQLTTTHLTLREFEPADWQAVYAYETDPRVAAYMAYSASTPEECQSDLDFLADQQQDAHRLLFHLAVILQSSQRLIGTCGLKITNRAVGEAELGYALHSDYWGHGYMTEAARAMVNYGFKTLQLRRIMGTCIPENTASIRVLQKIGMQQEGHLRANKIIKGTIYDSLIFSLLTNEWQIF</sequence>